<keyword evidence="2" id="KW-1185">Reference proteome</keyword>
<dbReference type="RefSeq" id="WP_212516996.1">
    <property type="nucleotide sequence ID" value="NZ_JAGSOH010000009.1"/>
</dbReference>
<protein>
    <submittedName>
        <fullName evidence="1">Uncharacterized protein</fullName>
    </submittedName>
</protein>
<sequence length="381" mass="40921">MTAARDAHERWVVAGEWATSVDDDGRVLFASPAARPELPDRTTAREIEEALGRRDMQWIRALSAAGSAAVLHARGHTLRELAIGAGGWRVARDAAPDSSAAEHTAFALAGPTAAEAYLARRYLRDPLRITACWVLGVEGLITLPDRFAPPALLLCGAGARAPHSWTGRAVHADHIHFHVQGFLEENRDAVLTLAQSLFERRRLTRRRITALLGPRGANLAVLGPRHPMFQATAIDPRAIHAAAQYWAQQLRACLIEIGRDSGADDGLPRFADRVIEAGLFQAFTAAAAEEIGVRIERRTPPSLGGLRRETSCRTSALVYRVGLENYNVPAALSAACDAVGLPDAVLVHCTSPAVELGADGAFLATDDPRPALWTPHADATA</sequence>
<name>A0A941E698_9ACTN</name>
<accession>A0A941E698</accession>
<reference evidence="1" key="1">
    <citation type="submission" date="2021-04" db="EMBL/GenBank/DDBJ databases">
        <title>Genome based classification of Actinospica acidithermotolerans sp. nov., an actinobacterium isolated from an Indonesian hot spring.</title>
        <authorList>
            <person name="Kusuma A.B."/>
            <person name="Putra K.E."/>
            <person name="Nafisah S."/>
            <person name="Loh J."/>
            <person name="Nouioui I."/>
            <person name="Goodfellow M."/>
        </authorList>
    </citation>
    <scope>NUCLEOTIDE SEQUENCE</scope>
    <source>
        <strain evidence="1">MGRD01-02</strain>
    </source>
</reference>
<organism evidence="1 2">
    <name type="scientific">Actinospica acidithermotolerans</name>
    <dbReference type="NCBI Taxonomy" id="2828514"/>
    <lineage>
        <taxon>Bacteria</taxon>
        <taxon>Bacillati</taxon>
        <taxon>Actinomycetota</taxon>
        <taxon>Actinomycetes</taxon>
        <taxon>Catenulisporales</taxon>
        <taxon>Actinospicaceae</taxon>
        <taxon>Actinospica</taxon>
    </lineage>
</organism>
<proteinExistence type="predicted"/>
<evidence type="ECO:0000313" key="2">
    <source>
        <dbReference type="Proteomes" id="UP000676325"/>
    </source>
</evidence>
<evidence type="ECO:0000313" key="1">
    <source>
        <dbReference type="EMBL" id="MBR7825841.1"/>
    </source>
</evidence>
<comment type="caution">
    <text evidence="1">The sequence shown here is derived from an EMBL/GenBank/DDBJ whole genome shotgun (WGS) entry which is preliminary data.</text>
</comment>
<gene>
    <name evidence="1" type="ORF">KDK95_05935</name>
</gene>
<dbReference type="EMBL" id="JAGSOH010000009">
    <property type="protein sequence ID" value="MBR7825841.1"/>
    <property type="molecule type" value="Genomic_DNA"/>
</dbReference>
<dbReference type="AlphaFoldDB" id="A0A941E698"/>
<dbReference type="Proteomes" id="UP000676325">
    <property type="component" value="Unassembled WGS sequence"/>
</dbReference>